<dbReference type="KEGG" id="cmg:NC81_03670"/>
<name>A0A069ZZD5_CHLMR</name>
<accession>A0A069ZZD5</accession>
<reference evidence="1 2" key="1">
    <citation type="submission" date="2014-02" db="EMBL/GenBank/DDBJ databases">
        <authorList>
            <person name="Chen C."/>
            <person name="Conrad T.A."/>
            <person name="Zhou Z."/>
            <person name="Lai Z."/>
            <person name="Zhong G."/>
        </authorList>
    </citation>
    <scope>NUCLEOTIDE SEQUENCE [LARGE SCALE GENOMIC DNA]</scope>
    <source>
        <strain evidence="1 2">Nigg3-28</strain>
    </source>
</reference>
<dbReference type="KEGG" id="cmx:DNC_03675"/>
<dbReference type="AlphaFoldDB" id="A0A069ZZD5"/>
<proteinExistence type="predicted"/>
<sequence length="74" mass="8765">MTRDSTNNGCSAHFPLLFELSDKESKQKHLFLQNPFRKLSEQENEKNIFFQKIKKAAQDISWAAFSHIYLKFKD</sequence>
<gene>
    <name evidence="1" type="ORF">BD36_03870</name>
</gene>
<evidence type="ECO:0000313" key="1">
    <source>
        <dbReference type="EMBL" id="AJR10993.1"/>
    </source>
</evidence>
<organism evidence="1 2">
    <name type="scientific">Chlamydia muridarum</name>
    <dbReference type="NCBI Taxonomy" id="83560"/>
    <lineage>
        <taxon>Bacteria</taxon>
        <taxon>Pseudomonadati</taxon>
        <taxon>Chlamydiota</taxon>
        <taxon>Chlamydiia</taxon>
        <taxon>Chlamydiales</taxon>
        <taxon>Chlamydiaceae</taxon>
        <taxon>Chlamydia/Chlamydophila group</taxon>
        <taxon>Chlamydia</taxon>
    </lineage>
</organism>
<protein>
    <submittedName>
        <fullName evidence="1">Uncharacterized protein</fullName>
    </submittedName>
</protein>
<dbReference type="PATRIC" id="fig|83560.3.peg.764"/>
<dbReference type="Proteomes" id="UP000260363">
    <property type="component" value="Chromosome"/>
</dbReference>
<evidence type="ECO:0000313" key="2">
    <source>
        <dbReference type="Proteomes" id="UP000260363"/>
    </source>
</evidence>
<dbReference type="EMBL" id="CP007217">
    <property type="protein sequence ID" value="AJR10993.1"/>
    <property type="molecule type" value="Genomic_DNA"/>
</dbReference>